<proteinExistence type="predicted"/>
<dbReference type="EMBL" id="CAJVPM010004736">
    <property type="protein sequence ID" value="CAG8516663.1"/>
    <property type="molecule type" value="Genomic_DNA"/>
</dbReference>
<dbReference type="Proteomes" id="UP000789860">
    <property type="component" value="Unassembled WGS sequence"/>
</dbReference>
<keyword evidence="2" id="KW-1185">Reference proteome</keyword>
<gene>
    <name evidence="1" type="ORF">SCALOS_LOCUS3893</name>
</gene>
<evidence type="ECO:0000313" key="1">
    <source>
        <dbReference type="EMBL" id="CAG8516663.1"/>
    </source>
</evidence>
<organism evidence="1 2">
    <name type="scientific">Scutellospora calospora</name>
    <dbReference type="NCBI Taxonomy" id="85575"/>
    <lineage>
        <taxon>Eukaryota</taxon>
        <taxon>Fungi</taxon>
        <taxon>Fungi incertae sedis</taxon>
        <taxon>Mucoromycota</taxon>
        <taxon>Glomeromycotina</taxon>
        <taxon>Glomeromycetes</taxon>
        <taxon>Diversisporales</taxon>
        <taxon>Gigasporaceae</taxon>
        <taxon>Scutellospora</taxon>
    </lineage>
</organism>
<comment type="caution">
    <text evidence="1">The sequence shown here is derived from an EMBL/GenBank/DDBJ whole genome shotgun (WGS) entry which is preliminary data.</text>
</comment>
<name>A0ACA9LAR3_9GLOM</name>
<evidence type="ECO:0000313" key="2">
    <source>
        <dbReference type="Proteomes" id="UP000789860"/>
    </source>
</evidence>
<sequence length="117" mass="13773">ENFLLGDKTKKKLNQIKIDRINLLQTLIQPKTKILKRLQIPDDSILRQPNNADSKRNINSTPESQILYIINQYRKILDNDSLKKFLRLKIKPISDIIKKSYDSSKNKKSLLDALYYM</sequence>
<feature type="non-terminal residue" evidence="1">
    <location>
        <position position="1"/>
    </location>
</feature>
<accession>A0ACA9LAR3</accession>
<reference evidence="1" key="1">
    <citation type="submission" date="2021-06" db="EMBL/GenBank/DDBJ databases">
        <authorList>
            <person name="Kallberg Y."/>
            <person name="Tangrot J."/>
            <person name="Rosling A."/>
        </authorList>
    </citation>
    <scope>NUCLEOTIDE SEQUENCE</scope>
    <source>
        <strain evidence="1">AU212A</strain>
    </source>
</reference>
<protein>
    <submittedName>
        <fullName evidence="1">1520_t:CDS:1</fullName>
    </submittedName>
</protein>